<accession>A0A2Z6N5W0</accession>
<proteinExistence type="predicted"/>
<keyword evidence="3" id="KW-1185">Reference proteome</keyword>
<organism evidence="2 3">
    <name type="scientific">Trifolium subterraneum</name>
    <name type="common">Subterranean clover</name>
    <dbReference type="NCBI Taxonomy" id="3900"/>
    <lineage>
        <taxon>Eukaryota</taxon>
        <taxon>Viridiplantae</taxon>
        <taxon>Streptophyta</taxon>
        <taxon>Embryophyta</taxon>
        <taxon>Tracheophyta</taxon>
        <taxon>Spermatophyta</taxon>
        <taxon>Magnoliopsida</taxon>
        <taxon>eudicotyledons</taxon>
        <taxon>Gunneridae</taxon>
        <taxon>Pentapetalae</taxon>
        <taxon>rosids</taxon>
        <taxon>fabids</taxon>
        <taxon>Fabales</taxon>
        <taxon>Fabaceae</taxon>
        <taxon>Papilionoideae</taxon>
        <taxon>50 kb inversion clade</taxon>
        <taxon>NPAAA clade</taxon>
        <taxon>Hologalegina</taxon>
        <taxon>IRL clade</taxon>
        <taxon>Trifolieae</taxon>
        <taxon>Trifolium</taxon>
    </lineage>
</organism>
<gene>
    <name evidence="2" type="ORF">TSUD_206790</name>
</gene>
<dbReference type="Proteomes" id="UP000242715">
    <property type="component" value="Unassembled WGS sequence"/>
</dbReference>
<reference evidence="3" key="1">
    <citation type="journal article" date="2017" name="Front. Plant Sci.">
        <title>Climate Clever Clovers: New Paradigm to Reduce the Environmental Footprint of Ruminants by Breeding Low Methanogenic Forages Utilizing Haplotype Variation.</title>
        <authorList>
            <person name="Kaur P."/>
            <person name="Appels R."/>
            <person name="Bayer P.E."/>
            <person name="Keeble-Gagnere G."/>
            <person name="Wang J."/>
            <person name="Hirakawa H."/>
            <person name="Shirasawa K."/>
            <person name="Vercoe P."/>
            <person name="Stefanova K."/>
            <person name="Durmic Z."/>
            <person name="Nichols P."/>
            <person name="Revell C."/>
            <person name="Isobe S.N."/>
            <person name="Edwards D."/>
            <person name="Erskine W."/>
        </authorList>
    </citation>
    <scope>NUCLEOTIDE SEQUENCE [LARGE SCALE GENOMIC DNA]</scope>
    <source>
        <strain evidence="3">cv. Daliak</strain>
    </source>
</reference>
<evidence type="ECO:0000313" key="3">
    <source>
        <dbReference type="Proteomes" id="UP000242715"/>
    </source>
</evidence>
<name>A0A2Z6N5W0_TRISU</name>
<dbReference type="OrthoDB" id="1424188at2759"/>
<feature type="region of interest" description="Disordered" evidence="1">
    <location>
        <begin position="1"/>
        <end position="53"/>
    </location>
</feature>
<protein>
    <submittedName>
        <fullName evidence="2">Uncharacterized protein</fullName>
    </submittedName>
</protein>
<feature type="compositionally biased region" description="Basic and acidic residues" evidence="1">
    <location>
        <begin position="12"/>
        <end position="24"/>
    </location>
</feature>
<sequence>MASSAMQLLPDLDGKDDGLTEKRSPHSPSFEGAIPRQHAKLPQDPPFGSSNKTRKEIENCVSVFNRGFSEGNGNGSVVLGGLKSNDTDDELVETRSRYWPNSDVTAPRQRVTPQDQSLASYNNTGTQNMKGLINNSGYAIGNGNGSIIFGSFDSSNRRYNY</sequence>
<dbReference type="EMBL" id="DF973672">
    <property type="protein sequence ID" value="GAU37443.1"/>
    <property type="molecule type" value="Genomic_DNA"/>
</dbReference>
<evidence type="ECO:0000313" key="2">
    <source>
        <dbReference type="EMBL" id="GAU37443.1"/>
    </source>
</evidence>
<evidence type="ECO:0000256" key="1">
    <source>
        <dbReference type="SAM" id="MobiDB-lite"/>
    </source>
</evidence>
<dbReference type="AlphaFoldDB" id="A0A2Z6N5W0"/>